<proteinExistence type="predicted"/>
<keyword evidence="3" id="KW-0547">Nucleotide-binding</keyword>
<feature type="compositionally biased region" description="Low complexity" evidence="1">
    <location>
        <begin position="72"/>
        <end position="92"/>
    </location>
</feature>
<dbReference type="Proteomes" id="UP001501411">
    <property type="component" value="Unassembled WGS sequence"/>
</dbReference>
<reference evidence="4" key="1">
    <citation type="journal article" date="2019" name="Int. J. Syst. Evol. Microbiol.">
        <title>The Global Catalogue of Microorganisms (GCM) 10K type strain sequencing project: providing services to taxonomists for standard genome sequencing and annotation.</title>
        <authorList>
            <consortium name="The Broad Institute Genomics Platform"/>
            <consortium name="The Broad Institute Genome Sequencing Center for Infectious Disease"/>
            <person name="Wu L."/>
            <person name="Ma J."/>
        </authorList>
    </citation>
    <scope>NUCLEOTIDE SEQUENCE [LARGE SCALE GENOMIC DNA]</scope>
    <source>
        <strain evidence="4">JCM 18200</strain>
    </source>
</reference>
<organism evidence="3 4">
    <name type="scientific">Olivibacter ginsenosidimutans</name>
    <dbReference type="NCBI Taxonomy" id="1176537"/>
    <lineage>
        <taxon>Bacteria</taxon>
        <taxon>Pseudomonadati</taxon>
        <taxon>Bacteroidota</taxon>
        <taxon>Sphingobacteriia</taxon>
        <taxon>Sphingobacteriales</taxon>
        <taxon>Sphingobacteriaceae</taxon>
        <taxon>Olivibacter</taxon>
    </lineage>
</organism>
<dbReference type="RefSeq" id="WP_345231390.1">
    <property type="nucleotide sequence ID" value="NZ_BAABIQ010000024.1"/>
</dbReference>
<dbReference type="PANTHER" id="PTHR47957">
    <property type="entry name" value="ATP-DEPENDENT HELICASE HRQ1"/>
    <property type="match status" value="1"/>
</dbReference>
<dbReference type="EMBL" id="BAABIQ010000024">
    <property type="protein sequence ID" value="GAA4790178.1"/>
    <property type="molecule type" value="Genomic_DNA"/>
</dbReference>
<keyword evidence="3" id="KW-0378">Hydrolase</keyword>
<sequence length="1215" mass="139917">MSVKENRNIVIERIRKEIIGPGSDVFHSKDDFSDEIIEGKPLQRYFSGILFPKRKVSGDAENPEDEFKDENNTNNDENNNDQNDNNAEGQNDSDINNEDTGEDNDGTDTQPKYTANTFYPSHFGITFAVENTCEKFKAIIRFGNYIKAKPEEIKIPYSGDGINLLNEHGLNSIVSYDEENKILSQTKKIQRTKDGKTTVEYQSFLESLKSLGKATSYDHALYKTIKKLFFKDKYKRNDNRIELEINIADILSANNQHLELKLSAQPNISTENWSKEMKENLVFHLKLYTNYPDKYYIKAIIENKSLIAKDKFSLSKEKVNQLSCFQTEIKIESEKLLPFRDYKAHLDKTDEDKMLDYLYREKLAFGIGHNTACTWENAQSPNTPQWIKLTFLPEYDVKSQSSETDKIKGDILNIKNLSVYNLDTKNIISNLTKVAEAYKNWIEDERKSANENKLGLKNIAKCEQIYNRISNGIKLLSENENALRAFQLANTAIYLQMYQTAQHFNKKKEGFDVWERNEVLQHKFDEYATLNFPPNSKGEIKEPEWRPFQLAFILQCLASFVDENGTEKELIDLLYFPTGGGKTEAYLAVSAFLIFWRRIQHSDSYDGVNIIIRYTLRLLSAQQFERASKMILACEFIRSNHKDLGDKQISIGFWVGGQTIPNKLKMDNGRDAETKLRKAQEKLNKGDNYVVNPFQLSNCQWCNTKIISKLKQDDKVIQIGHRIGKTNLQSHCLNEACHFSETKGGLPIVLIDEDIYNKPPTILFATVDKFAMLAWKGEATTFFNNGTNRKPELIIQDELHLLNGTLGSLVGLFENALLQLCGNPKIIASTATVKNVDKQIQGLYGREARVFPQYATNSDDTFFSKVTEESKRKYIGILPTGKTTVVTNLQLLASLLFARLEIWKKSDNKKDADSFWTILSYFKSLKEIGRFSNKINSELKPIIKQLQVRYLIDDFISTNNYNKLSYRNIELTSRIPNEKIKKNLDKLEIQFDGNIEEHKAYDLVLATNMISVGLDVGRLGVMVMNGMPPNTAEYIQASSRVARKNEGLVITLYDPFNSRDLSYYEDFVQFHKTFYKQVEPLSVTPFAENALDKMLFTLILAYFRHSTPYTANDTANALINDNVKNALRNNLITLFQNHQFAQNDLQLITEKLDDILRDWKYKIEAQKDLKYYWKDHPKESLIVPMQEKKNDDDTLTAMQSMRSVEPSAEILIKQY</sequence>
<feature type="region of interest" description="Disordered" evidence="1">
    <location>
        <begin position="55"/>
        <end position="113"/>
    </location>
</feature>
<dbReference type="PROSITE" id="PS51194">
    <property type="entry name" value="HELICASE_CTER"/>
    <property type="match status" value="1"/>
</dbReference>
<dbReference type="SMART" id="SM00490">
    <property type="entry name" value="HELICc"/>
    <property type="match status" value="1"/>
</dbReference>
<evidence type="ECO:0000313" key="4">
    <source>
        <dbReference type="Proteomes" id="UP001501411"/>
    </source>
</evidence>
<keyword evidence="3" id="KW-0347">Helicase</keyword>
<protein>
    <submittedName>
        <fullName evidence="3">Helicase-related protein</fullName>
    </submittedName>
</protein>
<evidence type="ECO:0000256" key="1">
    <source>
        <dbReference type="SAM" id="MobiDB-lite"/>
    </source>
</evidence>
<gene>
    <name evidence="3" type="ORF">GCM10023231_17620</name>
</gene>
<comment type="caution">
    <text evidence="3">The sequence shown here is derived from an EMBL/GenBank/DDBJ whole genome shotgun (WGS) entry which is preliminary data.</text>
</comment>
<dbReference type="InterPro" id="IPR001650">
    <property type="entry name" value="Helicase_C-like"/>
</dbReference>
<dbReference type="Pfam" id="PF00271">
    <property type="entry name" value="Helicase_C"/>
    <property type="match status" value="1"/>
</dbReference>
<dbReference type="PANTHER" id="PTHR47957:SF3">
    <property type="entry name" value="ATP-DEPENDENT HELICASE HRQ1"/>
    <property type="match status" value="1"/>
</dbReference>
<accession>A0ABP9B3N0</accession>
<evidence type="ECO:0000259" key="2">
    <source>
        <dbReference type="PROSITE" id="PS51194"/>
    </source>
</evidence>
<evidence type="ECO:0000313" key="3">
    <source>
        <dbReference type="EMBL" id="GAA4790178.1"/>
    </source>
</evidence>
<keyword evidence="3" id="KW-0067">ATP-binding</keyword>
<dbReference type="CDD" id="cd18785">
    <property type="entry name" value="SF2_C"/>
    <property type="match status" value="1"/>
</dbReference>
<dbReference type="GO" id="GO:0004386">
    <property type="term" value="F:helicase activity"/>
    <property type="evidence" value="ECO:0007669"/>
    <property type="project" value="UniProtKB-KW"/>
</dbReference>
<feature type="domain" description="Helicase C-terminal" evidence="2">
    <location>
        <begin position="938"/>
        <end position="1092"/>
    </location>
</feature>
<dbReference type="Gene3D" id="3.40.50.300">
    <property type="entry name" value="P-loop containing nucleotide triphosphate hydrolases"/>
    <property type="match status" value="2"/>
</dbReference>
<keyword evidence="4" id="KW-1185">Reference proteome</keyword>
<name>A0ABP9B3N0_9SPHI</name>
<feature type="compositionally biased region" description="Acidic residues" evidence="1">
    <location>
        <begin position="95"/>
        <end position="106"/>
    </location>
</feature>
<dbReference type="InterPro" id="IPR027417">
    <property type="entry name" value="P-loop_NTPase"/>
</dbReference>
<dbReference type="SUPFAM" id="SSF52540">
    <property type="entry name" value="P-loop containing nucleoside triphosphate hydrolases"/>
    <property type="match status" value="1"/>
</dbReference>